<dbReference type="Proteomes" id="UP000831701">
    <property type="component" value="Chromosome 13"/>
</dbReference>
<evidence type="ECO:0000313" key="1">
    <source>
        <dbReference type="EMBL" id="KAI3364594.1"/>
    </source>
</evidence>
<sequence length="278" mass="30396">MVELKWIQMFLFLMLTPPFTVVTRAETLSFTVRDGDEVTLPCENVIDGQKNCVYTTWLFSDSGRSPVVELIKLGQIGERAKSKSDRLSVTANCSLIIKKVTVEDVGLYTCRQFRSGQQQGDDSQVYLSVINMNEQKDDDKVTLKLLCCCWWFYMIGAIGFVALIVIIMIIVIRGKRSKGNKTQMNENAGLGSNPTVAESLSESGRDAADPEDGVSYASISYIKKSNSKAKVKSGDDEDDGDTVTYSTVKAFSSSSSAAGASADPHDLYATVTKQVTVA</sequence>
<organism evidence="1 2">
    <name type="scientific">Scortum barcoo</name>
    <name type="common">barcoo grunter</name>
    <dbReference type="NCBI Taxonomy" id="214431"/>
    <lineage>
        <taxon>Eukaryota</taxon>
        <taxon>Metazoa</taxon>
        <taxon>Chordata</taxon>
        <taxon>Craniata</taxon>
        <taxon>Vertebrata</taxon>
        <taxon>Euteleostomi</taxon>
        <taxon>Actinopterygii</taxon>
        <taxon>Neopterygii</taxon>
        <taxon>Teleostei</taxon>
        <taxon>Neoteleostei</taxon>
        <taxon>Acanthomorphata</taxon>
        <taxon>Eupercaria</taxon>
        <taxon>Centrarchiformes</taxon>
        <taxon>Terapontoidei</taxon>
        <taxon>Terapontidae</taxon>
        <taxon>Scortum</taxon>
    </lineage>
</organism>
<accession>A0ACB8W9Z1</accession>
<evidence type="ECO:0000313" key="2">
    <source>
        <dbReference type="Proteomes" id="UP000831701"/>
    </source>
</evidence>
<proteinExistence type="predicted"/>
<comment type="caution">
    <text evidence="1">The sequence shown here is derived from an EMBL/GenBank/DDBJ whole genome shotgun (WGS) entry which is preliminary data.</text>
</comment>
<name>A0ACB8W9Z1_9TELE</name>
<dbReference type="EMBL" id="CM041543">
    <property type="protein sequence ID" value="KAI3364594.1"/>
    <property type="molecule type" value="Genomic_DNA"/>
</dbReference>
<protein>
    <submittedName>
        <fullName evidence="1">Uncharacterized protein</fullName>
    </submittedName>
</protein>
<gene>
    <name evidence="1" type="ORF">L3Q82_011374</name>
</gene>
<keyword evidence="2" id="KW-1185">Reference proteome</keyword>
<reference evidence="1" key="1">
    <citation type="submission" date="2022-04" db="EMBL/GenBank/DDBJ databases">
        <title>Jade perch genome.</title>
        <authorList>
            <person name="Chao B."/>
        </authorList>
    </citation>
    <scope>NUCLEOTIDE SEQUENCE</scope>
    <source>
        <strain evidence="1">CB-2022</strain>
    </source>
</reference>